<protein>
    <submittedName>
        <fullName evidence="5">Planctomycete cytochrome C</fullName>
    </submittedName>
</protein>
<evidence type="ECO:0000313" key="5">
    <source>
        <dbReference type="EMBL" id="QDT28749.1"/>
    </source>
</evidence>
<accession>A0A517QAU3</accession>
<organism evidence="5 6">
    <name type="scientific">Gimesia panareensis</name>
    <dbReference type="NCBI Taxonomy" id="2527978"/>
    <lineage>
        <taxon>Bacteria</taxon>
        <taxon>Pseudomonadati</taxon>
        <taxon>Planctomycetota</taxon>
        <taxon>Planctomycetia</taxon>
        <taxon>Planctomycetales</taxon>
        <taxon>Planctomycetaceae</taxon>
        <taxon>Gimesia</taxon>
    </lineage>
</organism>
<reference evidence="5 6" key="1">
    <citation type="submission" date="2019-03" db="EMBL/GenBank/DDBJ databases">
        <title>Deep-cultivation of Planctomycetes and their phenomic and genomic characterization uncovers novel biology.</title>
        <authorList>
            <person name="Wiegand S."/>
            <person name="Jogler M."/>
            <person name="Boedeker C."/>
            <person name="Pinto D."/>
            <person name="Vollmers J."/>
            <person name="Rivas-Marin E."/>
            <person name="Kohn T."/>
            <person name="Peeters S.H."/>
            <person name="Heuer A."/>
            <person name="Rast P."/>
            <person name="Oberbeckmann S."/>
            <person name="Bunk B."/>
            <person name="Jeske O."/>
            <person name="Meyerdierks A."/>
            <person name="Storesund J.E."/>
            <person name="Kallscheuer N."/>
            <person name="Luecker S."/>
            <person name="Lage O.M."/>
            <person name="Pohl T."/>
            <person name="Merkel B.J."/>
            <person name="Hornburger P."/>
            <person name="Mueller R.-W."/>
            <person name="Bruemmer F."/>
            <person name="Labrenz M."/>
            <person name="Spormann A.M."/>
            <person name="Op den Camp H."/>
            <person name="Overmann J."/>
            <person name="Amann R."/>
            <person name="Jetten M.S.M."/>
            <person name="Mascher T."/>
            <person name="Medema M.H."/>
            <person name="Devos D.P."/>
            <person name="Kaster A.-K."/>
            <person name="Ovreas L."/>
            <person name="Rohde M."/>
            <person name="Galperin M.Y."/>
            <person name="Jogler C."/>
        </authorList>
    </citation>
    <scope>NUCLEOTIDE SEQUENCE [LARGE SCALE GENOMIC DNA]</scope>
    <source>
        <strain evidence="5 6">Enr10</strain>
    </source>
</reference>
<evidence type="ECO:0000259" key="3">
    <source>
        <dbReference type="Pfam" id="PF07587"/>
    </source>
</evidence>
<dbReference type="InterPro" id="IPR036909">
    <property type="entry name" value="Cyt_c-like_dom_sf"/>
</dbReference>
<evidence type="ECO:0000313" key="6">
    <source>
        <dbReference type="Proteomes" id="UP000315647"/>
    </source>
</evidence>
<dbReference type="GO" id="GO:0009055">
    <property type="term" value="F:electron transfer activity"/>
    <property type="evidence" value="ECO:0007669"/>
    <property type="project" value="InterPro"/>
</dbReference>
<feature type="domain" description="DUF1549" evidence="2">
    <location>
        <begin position="161"/>
        <end position="366"/>
    </location>
</feature>
<evidence type="ECO:0000259" key="4">
    <source>
        <dbReference type="Pfam" id="PF07635"/>
    </source>
</evidence>
<dbReference type="PANTHER" id="PTHR35889">
    <property type="entry name" value="CYCLOINULO-OLIGOSACCHARIDE FRUCTANOTRANSFERASE-RELATED"/>
    <property type="match status" value="1"/>
</dbReference>
<dbReference type="EMBL" id="CP037421">
    <property type="protein sequence ID" value="QDT28749.1"/>
    <property type="molecule type" value="Genomic_DNA"/>
</dbReference>
<name>A0A517QAU3_9PLAN</name>
<sequence length="1031" mass="115670" precursor="true">MKFNVAQKVFFVNAIKMILTALPAMLVTCVAAAAETIEFNRDVLPILSNHCFTCHGPDSATRAAGLRLDQRASATGKADSGKSAITPGKVQSSELMHRITASDENERMPPLEGAKPLNAKQIATLKAWIEQGAKYEAHWAFIAPKQPALPKVQNAAWPKNKIDVFVLARLERAGIQPAREAQRETLIRRVAFDLTGLPPTLKEIDEFLADQSPNAYANMVDRYLASPAYGEHMARYWLDLARYADSNGYQYDTEREQWVWRDWVINAYNENKPFDKFTIEQLAGDLLPDATDQQRLATGFNRNHGITIEGGIIDEEYRTEYVMDRLVTTGEVWLALTIGCARCHEHKFDPISQQEFYQLYAFFNQVPERGMRGFAPKQRIASPLAPASLQKFDVELTRLQAELKKPIDVDQHLQRWTQGISAQPEQGWTVVEPLTMKSSGGTTLTKLADKSILASGANPRHDIYEITAKTDATNLTAVRLEALTHESLPGGGPGRHSNSNFVLSEIELTAISIADPSQRQTVKFSRAVADYSQANYEIAKAIDGSVAGNNGWAVDGPSRKLPATAMLITEKSFGFEGGTELQFRLRHEAGYATHGVGRPRFSITGDAPEDLQLHGIPADIRQIAAKENNRRTAGEQKQLREYFLAHHNPKQRIERQIAELEKQKKAAIPETMIMQDQAQPRATFLLNRGQYNEPREQVSPNVPEIFPPLPETAAKNRLAFAQWLVDPGHPLTARVAVNRYWQRLFGMGLVKTSEDFGVQGEFPSHPQLLDWLALEFIRSGWDIKQMQRLIMNSATYRQTSHVGATAYAQDPENRLLARGPRMRLSAEQIRDATLAVSGLLVERLGGKSVYPYQPKGLWLELNNRPNYSQEYPQGKGDELYRRSLYTFWKRTVPSPMLKTLDAPEREFCTIRRSRTNTPLQALLLLNGPQFVEAARKLAERMLSEGGQSVDDQIQYGFRLVTSRNPSEAELALFREAYETDVKFYAHDPAAALRLLQVGDSAPDSELDPARLAALTNLTRVFLNLDEAITKE</sequence>
<proteinExistence type="predicted"/>
<dbReference type="PANTHER" id="PTHR35889:SF3">
    <property type="entry name" value="F-BOX DOMAIN-CONTAINING PROTEIN"/>
    <property type="match status" value="1"/>
</dbReference>
<evidence type="ECO:0000259" key="2">
    <source>
        <dbReference type="Pfam" id="PF07583"/>
    </source>
</evidence>
<dbReference type="Pfam" id="PF07635">
    <property type="entry name" value="PSCyt1"/>
    <property type="match status" value="1"/>
</dbReference>
<dbReference type="GO" id="GO:0020037">
    <property type="term" value="F:heme binding"/>
    <property type="evidence" value="ECO:0007669"/>
    <property type="project" value="InterPro"/>
</dbReference>
<dbReference type="AlphaFoldDB" id="A0A517QAU3"/>
<dbReference type="Proteomes" id="UP000315647">
    <property type="component" value="Chromosome"/>
</dbReference>
<gene>
    <name evidence="5" type="ORF">Enr10x_40950</name>
</gene>
<dbReference type="InterPro" id="IPR011429">
    <property type="entry name" value="Cyt_c_Planctomycete-type"/>
</dbReference>
<keyword evidence="6" id="KW-1185">Reference proteome</keyword>
<feature type="signal peptide" evidence="1">
    <location>
        <begin position="1"/>
        <end position="33"/>
    </location>
</feature>
<dbReference type="InterPro" id="IPR022655">
    <property type="entry name" value="DUF1553"/>
</dbReference>
<keyword evidence="1" id="KW-0732">Signal</keyword>
<dbReference type="SUPFAM" id="SSF46626">
    <property type="entry name" value="Cytochrome c"/>
    <property type="match status" value="1"/>
</dbReference>
<dbReference type="InterPro" id="IPR011444">
    <property type="entry name" value="DUF1549"/>
</dbReference>
<feature type="domain" description="DUF1553" evidence="3">
    <location>
        <begin position="716"/>
        <end position="975"/>
    </location>
</feature>
<dbReference type="Pfam" id="PF07587">
    <property type="entry name" value="PSD1"/>
    <property type="match status" value="1"/>
</dbReference>
<dbReference type="Pfam" id="PF07583">
    <property type="entry name" value="PSCyt2"/>
    <property type="match status" value="1"/>
</dbReference>
<feature type="chain" id="PRO_5022232457" evidence="1">
    <location>
        <begin position="34"/>
        <end position="1031"/>
    </location>
</feature>
<evidence type="ECO:0000256" key="1">
    <source>
        <dbReference type="SAM" id="SignalP"/>
    </source>
</evidence>
<feature type="domain" description="Cytochrome C Planctomycete-type" evidence="4">
    <location>
        <begin position="51"/>
        <end position="111"/>
    </location>
</feature>
<dbReference type="Gene3D" id="1.10.760.10">
    <property type="entry name" value="Cytochrome c-like domain"/>
    <property type="match status" value="1"/>
</dbReference>